<feature type="compositionally biased region" description="Basic and acidic residues" evidence="1">
    <location>
        <begin position="472"/>
        <end position="496"/>
    </location>
</feature>
<dbReference type="RefSeq" id="XP_040654773.1">
    <property type="nucleotide sequence ID" value="XM_040804669.1"/>
</dbReference>
<comment type="caution">
    <text evidence="2">The sequence shown here is derived from an EMBL/GenBank/DDBJ whole genome shotgun (WGS) entry which is preliminary data.</text>
</comment>
<sequence length="515" mass="57255">MSATPGEITSLFQTRLEQYIKPREQVNYVRRIVALHLASCTRDDTGLKPLSLAEHSDNADVYPDIKGVQKEYVEALRANTAARREFDEVLQAARVADESSSPLASRPDLVQEQLSLLKLRKRLGCLLAIQRSLDRVAEKPASHPDFLVGLETSADFQDPPDVPRIVTNRFAIEQASSKLDLQKRLYQLEKAVLRARLFLGQKERLLADARSRSANKPAVVSLGAKIEALHATRSELVSWMEAELSKASTNDTSPIDYAEEKRQEATTDETTIKLKTREVQQRYSQYVDARNQLLEVATREHSQASLPPPTRQTPSPKRTDGGPEPVEYLLTPYLEVLLSVSRQQKAIISQKSHVNAIMGKECKSACQVLSHLAEESQLLPSHPMEDCSKRRSGIRTEMESGSNDGSNISSLVQRWVYAADSAKMATLETVAETIETGQIALENCMNSLQGIDRLLGQDEDAKLDEGDAGSSLEKDGRRGGEETSFRGANKDKEKGRAPMQRPGDPWSRLRGEILT</sequence>
<organism evidence="2 3">
    <name type="scientific">Drechmeria coniospora</name>
    <name type="common">Nematophagous fungus</name>
    <name type="synonym">Meria coniospora</name>
    <dbReference type="NCBI Taxonomy" id="98403"/>
    <lineage>
        <taxon>Eukaryota</taxon>
        <taxon>Fungi</taxon>
        <taxon>Dikarya</taxon>
        <taxon>Ascomycota</taxon>
        <taxon>Pezizomycotina</taxon>
        <taxon>Sordariomycetes</taxon>
        <taxon>Hypocreomycetidae</taxon>
        <taxon>Hypocreales</taxon>
        <taxon>Ophiocordycipitaceae</taxon>
        <taxon>Drechmeria</taxon>
    </lineage>
</organism>
<feature type="compositionally biased region" description="Basic and acidic residues" evidence="1">
    <location>
        <begin position="258"/>
        <end position="269"/>
    </location>
</feature>
<accession>A0A151GEC7</accession>
<reference evidence="2 3" key="1">
    <citation type="journal article" date="2016" name="Sci. Rep.">
        <title>Insights into Adaptations to a Near-Obligate Nematode Endoparasitic Lifestyle from the Finished Genome of Drechmeria coniospora.</title>
        <authorList>
            <person name="Zhang L."/>
            <person name="Zhou Z."/>
            <person name="Guo Q."/>
            <person name="Fokkens L."/>
            <person name="Miskei M."/>
            <person name="Pocsi I."/>
            <person name="Zhang W."/>
            <person name="Chen M."/>
            <person name="Wang L."/>
            <person name="Sun Y."/>
            <person name="Donzelli B.G."/>
            <person name="Gibson D.M."/>
            <person name="Nelson D.R."/>
            <person name="Luo J.G."/>
            <person name="Rep M."/>
            <person name="Liu H."/>
            <person name="Yang S."/>
            <person name="Wang J."/>
            <person name="Krasnoff S.B."/>
            <person name="Xu Y."/>
            <person name="Molnar I."/>
            <person name="Lin M."/>
        </authorList>
    </citation>
    <scope>NUCLEOTIDE SEQUENCE [LARGE SCALE GENOMIC DNA]</scope>
    <source>
        <strain evidence="2 3">ARSEF 6962</strain>
    </source>
</reference>
<evidence type="ECO:0000313" key="3">
    <source>
        <dbReference type="Proteomes" id="UP000076580"/>
    </source>
</evidence>
<protein>
    <submittedName>
        <fullName evidence="2">Uncharacterized protein</fullName>
    </submittedName>
</protein>
<evidence type="ECO:0000313" key="2">
    <source>
        <dbReference type="EMBL" id="KYK55421.1"/>
    </source>
</evidence>
<gene>
    <name evidence="2" type="ORF">DCS_07384</name>
</gene>
<keyword evidence="3" id="KW-1185">Reference proteome</keyword>
<dbReference type="InParanoid" id="A0A151GEC7"/>
<name>A0A151GEC7_DRECN</name>
<proteinExistence type="predicted"/>
<dbReference type="AlphaFoldDB" id="A0A151GEC7"/>
<feature type="region of interest" description="Disordered" evidence="1">
    <location>
        <begin position="298"/>
        <end position="325"/>
    </location>
</feature>
<feature type="region of interest" description="Disordered" evidence="1">
    <location>
        <begin position="250"/>
        <end position="269"/>
    </location>
</feature>
<dbReference type="EMBL" id="LAYC01000003">
    <property type="protein sequence ID" value="KYK55421.1"/>
    <property type="molecule type" value="Genomic_DNA"/>
</dbReference>
<feature type="region of interest" description="Disordered" evidence="1">
    <location>
        <begin position="462"/>
        <end position="515"/>
    </location>
</feature>
<dbReference type="GeneID" id="63720027"/>
<dbReference type="Proteomes" id="UP000076580">
    <property type="component" value="Chromosome 03"/>
</dbReference>
<evidence type="ECO:0000256" key="1">
    <source>
        <dbReference type="SAM" id="MobiDB-lite"/>
    </source>
</evidence>